<keyword evidence="5 6" id="KW-0472">Membrane</keyword>
<feature type="domain" description="Major facilitator superfamily (MFS) profile" evidence="7">
    <location>
        <begin position="1"/>
        <end position="87"/>
    </location>
</feature>
<feature type="transmembrane region" description="Helical" evidence="6">
    <location>
        <begin position="29"/>
        <end position="48"/>
    </location>
</feature>
<keyword evidence="3 6" id="KW-0812">Transmembrane</keyword>
<dbReference type="Pfam" id="PF00083">
    <property type="entry name" value="Sugar_tr"/>
    <property type="match status" value="1"/>
</dbReference>
<dbReference type="SUPFAM" id="SSF103473">
    <property type="entry name" value="MFS general substrate transporter"/>
    <property type="match status" value="1"/>
</dbReference>
<dbReference type="GO" id="GO:0016324">
    <property type="term" value="C:apical plasma membrane"/>
    <property type="evidence" value="ECO:0007669"/>
    <property type="project" value="TreeGrafter"/>
</dbReference>
<evidence type="ECO:0000256" key="4">
    <source>
        <dbReference type="ARBA" id="ARBA00022989"/>
    </source>
</evidence>
<dbReference type="GO" id="GO:0005366">
    <property type="term" value="F:myo-inositol:proton symporter activity"/>
    <property type="evidence" value="ECO:0007669"/>
    <property type="project" value="TreeGrafter"/>
</dbReference>
<feature type="transmembrane region" description="Helical" evidence="6">
    <location>
        <begin position="54"/>
        <end position="75"/>
    </location>
</feature>
<dbReference type="EMBL" id="KB204038">
    <property type="protein sequence ID" value="ESO82112.1"/>
    <property type="molecule type" value="Genomic_DNA"/>
</dbReference>
<dbReference type="CTD" id="20229569"/>
<accession>V3ZDK0</accession>
<dbReference type="InterPro" id="IPR050814">
    <property type="entry name" value="Myo-inositol_Transporter"/>
</dbReference>
<dbReference type="OrthoDB" id="6339427at2759"/>
<evidence type="ECO:0000259" key="7">
    <source>
        <dbReference type="PROSITE" id="PS50850"/>
    </source>
</evidence>
<dbReference type="InterPro" id="IPR005828">
    <property type="entry name" value="MFS_sugar_transport-like"/>
</dbReference>
<feature type="non-terminal residue" evidence="8">
    <location>
        <position position="1"/>
    </location>
</feature>
<dbReference type="Gene3D" id="1.20.1250.20">
    <property type="entry name" value="MFS general substrate transporter like domains"/>
    <property type="match status" value="1"/>
</dbReference>
<dbReference type="InterPro" id="IPR020846">
    <property type="entry name" value="MFS_dom"/>
</dbReference>
<evidence type="ECO:0000256" key="3">
    <source>
        <dbReference type="ARBA" id="ARBA00022692"/>
    </source>
</evidence>
<dbReference type="AlphaFoldDB" id="V3ZDK0"/>
<gene>
    <name evidence="8" type="ORF">LOTGIDRAFT_102050</name>
</gene>
<keyword evidence="9" id="KW-1185">Reference proteome</keyword>
<evidence type="ECO:0000313" key="8">
    <source>
        <dbReference type="EMBL" id="ESO82112.1"/>
    </source>
</evidence>
<name>V3ZDK0_LOTGI</name>
<sequence>IGLVSTTIPMYLAECSPVYARGMLVSTNIAMVAFGQFVANVVSGIFGSDAENGWRYMLGLGSVPSLVQFIGFLFMPESPRWLISEGR</sequence>
<dbReference type="PANTHER" id="PTHR48020">
    <property type="entry name" value="PROTON MYO-INOSITOL COTRANSPORTER"/>
    <property type="match status" value="1"/>
</dbReference>
<evidence type="ECO:0000256" key="1">
    <source>
        <dbReference type="ARBA" id="ARBA00004141"/>
    </source>
</evidence>
<keyword evidence="2" id="KW-0813">Transport</keyword>
<feature type="non-terminal residue" evidence="8">
    <location>
        <position position="87"/>
    </location>
</feature>
<dbReference type="STRING" id="225164.V3ZDK0"/>
<dbReference type="RefSeq" id="XP_009067200.1">
    <property type="nucleotide sequence ID" value="XM_009068952.1"/>
</dbReference>
<keyword evidence="4 6" id="KW-1133">Transmembrane helix</keyword>
<dbReference type="GeneID" id="20229569"/>
<reference evidence="8 9" key="1">
    <citation type="journal article" date="2013" name="Nature">
        <title>Insights into bilaterian evolution from three spiralian genomes.</title>
        <authorList>
            <person name="Simakov O."/>
            <person name="Marletaz F."/>
            <person name="Cho S.J."/>
            <person name="Edsinger-Gonzales E."/>
            <person name="Havlak P."/>
            <person name="Hellsten U."/>
            <person name="Kuo D.H."/>
            <person name="Larsson T."/>
            <person name="Lv J."/>
            <person name="Arendt D."/>
            <person name="Savage R."/>
            <person name="Osoegawa K."/>
            <person name="de Jong P."/>
            <person name="Grimwood J."/>
            <person name="Chapman J.A."/>
            <person name="Shapiro H."/>
            <person name="Aerts A."/>
            <person name="Otillar R.P."/>
            <person name="Terry A.Y."/>
            <person name="Boore J.L."/>
            <person name="Grigoriev I.V."/>
            <person name="Lindberg D.R."/>
            <person name="Seaver E.C."/>
            <person name="Weisblat D.A."/>
            <person name="Putnam N.H."/>
            <person name="Rokhsar D.S."/>
        </authorList>
    </citation>
    <scope>NUCLEOTIDE SEQUENCE [LARGE SCALE GENOMIC DNA]</scope>
</reference>
<evidence type="ECO:0000256" key="6">
    <source>
        <dbReference type="SAM" id="Phobius"/>
    </source>
</evidence>
<evidence type="ECO:0000256" key="5">
    <source>
        <dbReference type="ARBA" id="ARBA00023136"/>
    </source>
</evidence>
<organism evidence="8 9">
    <name type="scientific">Lottia gigantea</name>
    <name type="common">Giant owl limpet</name>
    <dbReference type="NCBI Taxonomy" id="225164"/>
    <lineage>
        <taxon>Eukaryota</taxon>
        <taxon>Metazoa</taxon>
        <taxon>Spiralia</taxon>
        <taxon>Lophotrochozoa</taxon>
        <taxon>Mollusca</taxon>
        <taxon>Gastropoda</taxon>
        <taxon>Patellogastropoda</taxon>
        <taxon>Lottioidea</taxon>
        <taxon>Lottiidae</taxon>
        <taxon>Lottia</taxon>
    </lineage>
</organism>
<comment type="subcellular location">
    <subcellularLocation>
        <location evidence="1">Membrane</location>
        <topology evidence="1">Multi-pass membrane protein</topology>
    </subcellularLocation>
</comment>
<evidence type="ECO:0000313" key="9">
    <source>
        <dbReference type="Proteomes" id="UP000030746"/>
    </source>
</evidence>
<dbReference type="KEGG" id="lgi:LOTGIDRAFT_102050"/>
<dbReference type="InterPro" id="IPR036259">
    <property type="entry name" value="MFS_trans_sf"/>
</dbReference>
<evidence type="ECO:0000256" key="2">
    <source>
        <dbReference type="ARBA" id="ARBA00022448"/>
    </source>
</evidence>
<dbReference type="PANTHER" id="PTHR48020:SF12">
    <property type="entry name" value="PROTON MYO-INOSITOL COTRANSPORTER"/>
    <property type="match status" value="1"/>
</dbReference>
<dbReference type="Proteomes" id="UP000030746">
    <property type="component" value="Unassembled WGS sequence"/>
</dbReference>
<dbReference type="PROSITE" id="PS50850">
    <property type="entry name" value="MFS"/>
    <property type="match status" value="1"/>
</dbReference>
<protein>
    <recommendedName>
        <fullName evidence="7">Major facilitator superfamily (MFS) profile domain-containing protein</fullName>
    </recommendedName>
</protein>
<proteinExistence type="predicted"/>